<protein>
    <recommendedName>
        <fullName evidence="2">Ethanolamine utilization protein EutJ</fullName>
    </recommendedName>
</protein>
<comment type="caution">
    <text evidence="1">The sequence shown here is derived from an EMBL/GenBank/DDBJ whole genome shotgun (WGS) entry which is preliminary data.</text>
</comment>
<name>X1KDB6_9ZZZZ</name>
<dbReference type="AlphaFoldDB" id="X1KDB6"/>
<organism evidence="1">
    <name type="scientific">marine sediment metagenome</name>
    <dbReference type="NCBI Taxonomy" id="412755"/>
    <lineage>
        <taxon>unclassified sequences</taxon>
        <taxon>metagenomes</taxon>
        <taxon>ecological metagenomes</taxon>
    </lineage>
</organism>
<sequence length="51" mass="5542">MAHDEQWLTPRLQTAATLCNQTPAATESPLWLGVDLGTCDVVSMVVDRDGQ</sequence>
<dbReference type="EMBL" id="BARU01049241">
    <property type="protein sequence ID" value="GAH91625.1"/>
    <property type="molecule type" value="Genomic_DNA"/>
</dbReference>
<accession>X1KDB6</accession>
<gene>
    <name evidence="1" type="ORF">S03H2_72637</name>
</gene>
<evidence type="ECO:0008006" key="2">
    <source>
        <dbReference type="Google" id="ProtNLM"/>
    </source>
</evidence>
<evidence type="ECO:0000313" key="1">
    <source>
        <dbReference type="EMBL" id="GAH91625.1"/>
    </source>
</evidence>
<reference evidence="1" key="1">
    <citation type="journal article" date="2014" name="Front. Microbiol.">
        <title>High frequency of phylogenetically diverse reductive dehalogenase-homologous genes in deep subseafloor sedimentary metagenomes.</title>
        <authorList>
            <person name="Kawai M."/>
            <person name="Futagami T."/>
            <person name="Toyoda A."/>
            <person name="Takaki Y."/>
            <person name="Nishi S."/>
            <person name="Hori S."/>
            <person name="Arai W."/>
            <person name="Tsubouchi T."/>
            <person name="Morono Y."/>
            <person name="Uchiyama I."/>
            <person name="Ito T."/>
            <person name="Fujiyama A."/>
            <person name="Inagaki F."/>
            <person name="Takami H."/>
        </authorList>
    </citation>
    <scope>NUCLEOTIDE SEQUENCE</scope>
    <source>
        <strain evidence="1">Expedition CK06-06</strain>
    </source>
</reference>
<feature type="non-terminal residue" evidence="1">
    <location>
        <position position="51"/>
    </location>
</feature>
<proteinExistence type="predicted"/>